<dbReference type="Gene3D" id="1.25.10.10">
    <property type="entry name" value="Leucine-rich Repeat Variant"/>
    <property type="match status" value="2"/>
</dbReference>
<dbReference type="InterPro" id="IPR040144">
    <property type="entry name" value="RAP1GDS1"/>
</dbReference>
<keyword evidence="9" id="KW-1185">Reference proteome</keyword>
<dbReference type="OrthoDB" id="26149at2759"/>
<comment type="caution">
    <text evidence="8">The sequence shown here is derived from an EMBL/GenBank/DDBJ whole genome shotgun (WGS) entry which is preliminary data.</text>
</comment>
<dbReference type="PROSITE" id="PS50176">
    <property type="entry name" value="ARM_REPEAT"/>
    <property type="match status" value="1"/>
</dbReference>
<evidence type="ECO:0000256" key="6">
    <source>
        <dbReference type="ARBA" id="ARBA00023128"/>
    </source>
</evidence>
<gene>
    <name evidence="8" type="ORF">F8M41_005842</name>
</gene>
<keyword evidence="4" id="KW-0963">Cytoplasm</keyword>
<dbReference type="GO" id="GO:0005829">
    <property type="term" value="C:cytosol"/>
    <property type="evidence" value="ECO:0007669"/>
    <property type="project" value="UniProtKB-SubCell"/>
</dbReference>
<evidence type="ECO:0000313" key="8">
    <source>
        <dbReference type="EMBL" id="KAF0428705.1"/>
    </source>
</evidence>
<dbReference type="InterPro" id="IPR016024">
    <property type="entry name" value="ARM-type_fold"/>
</dbReference>
<evidence type="ECO:0000256" key="2">
    <source>
        <dbReference type="ARBA" id="ARBA00004240"/>
    </source>
</evidence>
<evidence type="ECO:0000256" key="1">
    <source>
        <dbReference type="ARBA" id="ARBA00004173"/>
    </source>
</evidence>
<dbReference type="AlphaFoldDB" id="A0A8H3X856"/>
<dbReference type="EMBL" id="WTPW01001563">
    <property type="protein sequence ID" value="KAF0428705.1"/>
    <property type="molecule type" value="Genomic_DNA"/>
</dbReference>
<evidence type="ECO:0000313" key="9">
    <source>
        <dbReference type="Proteomes" id="UP000439903"/>
    </source>
</evidence>
<dbReference type="GO" id="GO:0005783">
    <property type="term" value="C:endoplasmic reticulum"/>
    <property type="evidence" value="ECO:0007669"/>
    <property type="project" value="UniProtKB-SubCell"/>
</dbReference>
<keyword evidence="6" id="KW-0496">Mitochondrion</keyword>
<dbReference type="SMART" id="SM00185">
    <property type="entry name" value="ARM"/>
    <property type="match status" value="4"/>
</dbReference>
<protein>
    <submittedName>
        <fullName evidence="8">ARM repeat-containing protein</fullName>
    </submittedName>
</protein>
<reference evidence="8 9" key="1">
    <citation type="journal article" date="2019" name="Environ. Microbiol.">
        <title>At the nexus of three kingdoms: the genome of the mycorrhizal fungus Gigaspora margarita provides insights into plant, endobacterial and fungal interactions.</title>
        <authorList>
            <person name="Venice F."/>
            <person name="Ghignone S."/>
            <person name="Salvioli di Fossalunga A."/>
            <person name="Amselem J."/>
            <person name="Novero M."/>
            <person name="Xianan X."/>
            <person name="Sedzielewska Toro K."/>
            <person name="Morin E."/>
            <person name="Lipzen A."/>
            <person name="Grigoriev I.V."/>
            <person name="Henrissat B."/>
            <person name="Martin F.M."/>
            <person name="Bonfante P."/>
        </authorList>
    </citation>
    <scope>NUCLEOTIDE SEQUENCE [LARGE SCALE GENOMIC DNA]</scope>
    <source>
        <strain evidence="8 9">BEG34</strain>
    </source>
</reference>
<name>A0A8H3X856_GIGMA</name>
<evidence type="ECO:0000256" key="5">
    <source>
        <dbReference type="ARBA" id="ARBA00022824"/>
    </source>
</evidence>
<proteinExistence type="predicted"/>
<dbReference type="PANTHER" id="PTHR10957">
    <property type="entry name" value="RAP1 GTPASE-GDP DISSOCIATION STIMULATOR 1"/>
    <property type="match status" value="1"/>
</dbReference>
<evidence type="ECO:0000256" key="7">
    <source>
        <dbReference type="PROSITE-ProRule" id="PRU00259"/>
    </source>
</evidence>
<evidence type="ECO:0000256" key="4">
    <source>
        <dbReference type="ARBA" id="ARBA00022490"/>
    </source>
</evidence>
<accession>A0A8H3X856</accession>
<evidence type="ECO:0000256" key="3">
    <source>
        <dbReference type="ARBA" id="ARBA00004514"/>
    </source>
</evidence>
<sequence length="700" mass="77188">MADDLSNHSNGVVPNLEELFKQLNTSNDPDNELIQSLPSLIAGLESCKNIISNQSSTSENKSNAWSKVLKTIEMIANFAKNDISRDPLGASGAVDLIVQFMQLNDSQSYDSIDYQCFRALANFCINSDVNRQRILDSGGINSVLVCLKKQKNLESIRGACAVLLNAGLQYDRVNSEIIKLDGIIALSNLLEPKNILKKYVENIDIARTTVYFATRVLLNLIGIDEGKSKCATTEVITALTHLLSYASSDNATNEDVDIIEYVVEILESIAIDSDEVQQILVKDKLFYSLLDFLEHSKPPEGCNQRIDKIYGESKATALKVIVSTTMSDKNMDPLFDDTIILNRLLNWLELGPERDDLQMCAALSLGNLARSDTHCIKLVHDIHIVEPLANVLKTSSNVKVQHAAISALKNLSIAAENKDIIGSSGIIGATSPLLEKDTVQPVQFVVVGIFKHLSSQNVKNSLKIILGENKNDVERPLTRLLNLIKRTDDLPIRSEGTRILVNLVKNMWVEKSHTVLEGTPVSSLRSELNRQEVVLPLANMIIESKYPILQNEGIIALTLLIMDDSAGSGDSNPALNILSSTNEREEIGDNTTSQSIVHSVVNDEMIPSNSSTVATQQEHSSISPLLKSLLDMISSERDKYADEIKCNVCLLLEKSVKASCGTRKQYLKESILPPLTSLLEQNQLPDKFKSAIERIIKCLN</sequence>
<organism evidence="8 9">
    <name type="scientific">Gigaspora margarita</name>
    <dbReference type="NCBI Taxonomy" id="4874"/>
    <lineage>
        <taxon>Eukaryota</taxon>
        <taxon>Fungi</taxon>
        <taxon>Fungi incertae sedis</taxon>
        <taxon>Mucoromycota</taxon>
        <taxon>Glomeromycotina</taxon>
        <taxon>Glomeromycetes</taxon>
        <taxon>Diversisporales</taxon>
        <taxon>Gigasporaceae</taxon>
        <taxon>Gigaspora</taxon>
    </lineage>
</organism>
<dbReference type="SUPFAM" id="SSF48371">
    <property type="entry name" value="ARM repeat"/>
    <property type="match status" value="1"/>
</dbReference>
<dbReference type="InterPro" id="IPR011989">
    <property type="entry name" value="ARM-like"/>
</dbReference>
<dbReference type="GO" id="GO:0005085">
    <property type="term" value="F:guanyl-nucleotide exchange factor activity"/>
    <property type="evidence" value="ECO:0007669"/>
    <property type="project" value="InterPro"/>
</dbReference>
<keyword evidence="5" id="KW-0256">Endoplasmic reticulum</keyword>
<dbReference type="GO" id="GO:0005739">
    <property type="term" value="C:mitochondrion"/>
    <property type="evidence" value="ECO:0007669"/>
    <property type="project" value="UniProtKB-SubCell"/>
</dbReference>
<feature type="repeat" description="ARM" evidence="7">
    <location>
        <begin position="383"/>
        <end position="426"/>
    </location>
</feature>
<dbReference type="InterPro" id="IPR000225">
    <property type="entry name" value="Armadillo"/>
</dbReference>
<dbReference type="Proteomes" id="UP000439903">
    <property type="component" value="Unassembled WGS sequence"/>
</dbReference>
<comment type="subcellular location">
    <subcellularLocation>
        <location evidence="3">Cytoplasm</location>
        <location evidence="3">Cytosol</location>
    </subcellularLocation>
    <subcellularLocation>
        <location evidence="2">Endoplasmic reticulum</location>
    </subcellularLocation>
    <subcellularLocation>
        <location evidence="1">Mitochondrion</location>
    </subcellularLocation>
</comment>